<gene>
    <name evidence="1" type="ORF">IL334_007447</name>
</gene>
<reference evidence="1 2" key="1">
    <citation type="submission" date="2024-01" db="EMBL/GenBank/DDBJ databases">
        <title>Comparative genomics of Cryptococcus and Kwoniella reveals pathogenesis evolution and contrasting modes of karyotype evolution via chromosome fusion or intercentromeric recombination.</title>
        <authorList>
            <person name="Coelho M.A."/>
            <person name="David-Palma M."/>
            <person name="Shea T."/>
            <person name="Bowers K."/>
            <person name="McGinley-Smith S."/>
            <person name="Mohammad A.W."/>
            <person name="Gnirke A."/>
            <person name="Yurkov A.M."/>
            <person name="Nowrousian M."/>
            <person name="Sun S."/>
            <person name="Cuomo C.A."/>
            <person name="Heitman J."/>
        </authorList>
    </citation>
    <scope>NUCLEOTIDE SEQUENCE [LARGE SCALE GENOMIC DNA]</scope>
    <source>
        <strain evidence="1">CBS 11374</strain>
    </source>
</reference>
<evidence type="ECO:0000313" key="1">
    <source>
        <dbReference type="EMBL" id="WRT70449.1"/>
    </source>
</evidence>
<dbReference type="EMBL" id="CP141891">
    <property type="protein sequence ID" value="WRT70449.1"/>
    <property type="molecule type" value="Genomic_DNA"/>
</dbReference>
<sequence>MIPVDPRRVPKLAEMPYGYRHLGYCQALLGHTVLRDLPEAKGEESDRLYLSHIAWLEGKGKDELDRMLKIKRA</sequence>
<accession>A0ABZ1D8N9</accession>
<keyword evidence="2" id="KW-1185">Reference proteome</keyword>
<evidence type="ECO:0000313" key="2">
    <source>
        <dbReference type="Proteomes" id="UP001329825"/>
    </source>
</evidence>
<organism evidence="1 2">
    <name type="scientific">Kwoniella shivajii</name>
    <dbReference type="NCBI Taxonomy" id="564305"/>
    <lineage>
        <taxon>Eukaryota</taxon>
        <taxon>Fungi</taxon>
        <taxon>Dikarya</taxon>
        <taxon>Basidiomycota</taxon>
        <taxon>Agaricomycotina</taxon>
        <taxon>Tremellomycetes</taxon>
        <taxon>Tremellales</taxon>
        <taxon>Cryptococcaceae</taxon>
        <taxon>Kwoniella</taxon>
    </lineage>
</organism>
<name>A0ABZ1D8N9_9TREE</name>
<dbReference type="GeneID" id="87959577"/>
<protein>
    <submittedName>
        <fullName evidence="1">Uncharacterized protein</fullName>
    </submittedName>
</protein>
<proteinExistence type="predicted"/>
<dbReference type="RefSeq" id="XP_062795188.1">
    <property type="nucleotide sequence ID" value="XM_062939137.1"/>
</dbReference>
<dbReference type="Proteomes" id="UP001329825">
    <property type="component" value="Chromosome 11"/>
</dbReference>